<dbReference type="InterPro" id="IPR011033">
    <property type="entry name" value="PRC_barrel-like_sf"/>
</dbReference>
<name>A0AAE3KMB3_9CYAN</name>
<proteinExistence type="predicted"/>
<dbReference type="RefSeq" id="WP_254011436.1">
    <property type="nucleotide sequence ID" value="NZ_JAMZMM010000066.1"/>
</dbReference>
<keyword evidence="3" id="KW-1185">Reference proteome</keyword>
<sequence length="356" mass="38295">MLYKRKDIIGKPIVSYDMGEKFDTVEDLIFDQDSNQLLGFLIDESGWFSSAQVLLLGDKIQEFGRIASEKAQETAHVTGDKIQEFGRSATTSITNAIVDPEEQKAFVIGKTVEHNVVAPGGQSLALQGQIVTSAIANSADYLGVLDELYRATGGSLSDKIGERVGNVVAGLTVEQAEGRRIRQVVRSDEGSIIAAPGQIVTAQVIERAKTYHQEQALLEAVGLSIGKSVRDSTSSATIVAGDRLKSTTQNTGEQLQSGAKSLWAQVKDTASGLQDRGSQAIEEKQIKGALGRPVTRVILDRDDDVILNVGELITHEAIASSRQSQVLDLLLSSVYSEKPRLSLENLRAPKPGRAAL</sequence>
<evidence type="ECO:0000259" key="1">
    <source>
        <dbReference type="Pfam" id="PF05239"/>
    </source>
</evidence>
<evidence type="ECO:0000313" key="2">
    <source>
        <dbReference type="EMBL" id="MCP2728641.1"/>
    </source>
</evidence>
<dbReference type="Pfam" id="PF05239">
    <property type="entry name" value="PRC"/>
    <property type="match status" value="1"/>
</dbReference>
<dbReference type="EMBL" id="JAMZMM010000066">
    <property type="protein sequence ID" value="MCP2728641.1"/>
    <property type="molecule type" value="Genomic_DNA"/>
</dbReference>
<dbReference type="SUPFAM" id="SSF50346">
    <property type="entry name" value="PRC-barrel domain"/>
    <property type="match status" value="1"/>
</dbReference>
<dbReference type="InterPro" id="IPR027275">
    <property type="entry name" value="PRC-brl_dom"/>
</dbReference>
<gene>
    <name evidence="2" type="ORF">NJ959_09175</name>
</gene>
<evidence type="ECO:0000313" key="3">
    <source>
        <dbReference type="Proteomes" id="UP001204953"/>
    </source>
</evidence>
<dbReference type="Proteomes" id="UP001204953">
    <property type="component" value="Unassembled WGS sequence"/>
</dbReference>
<protein>
    <submittedName>
        <fullName evidence="2">PRC-barrel domain-containing protein</fullName>
    </submittedName>
</protein>
<reference evidence="2" key="1">
    <citation type="submission" date="2022-06" db="EMBL/GenBank/DDBJ databases">
        <title>New cyanobacteria of genus Symplocastrum in benthos of Lake Baikal.</title>
        <authorList>
            <person name="Sorokovikova E."/>
            <person name="Tikhonova I."/>
            <person name="Krasnopeev A."/>
            <person name="Evseev P."/>
            <person name="Gladkikh A."/>
            <person name="Belykh O."/>
        </authorList>
    </citation>
    <scope>NUCLEOTIDE SEQUENCE</scope>
    <source>
        <strain evidence="2">BBK-W-15</strain>
    </source>
</reference>
<organism evidence="2 3">
    <name type="scientific">Limnofasciculus baicalensis BBK-W-15</name>
    <dbReference type="NCBI Taxonomy" id="2699891"/>
    <lineage>
        <taxon>Bacteria</taxon>
        <taxon>Bacillati</taxon>
        <taxon>Cyanobacteriota</taxon>
        <taxon>Cyanophyceae</taxon>
        <taxon>Coleofasciculales</taxon>
        <taxon>Coleofasciculaceae</taxon>
        <taxon>Limnofasciculus</taxon>
        <taxon>Limnofasciculus baicalensis</taxon>
    </lineage>
</organism>
<feature type="domain" description="PRC-barrel" evidence="1">
    <location>
        <begin position="4"/>
        <end position="54"/>
    </location>
</feature>
<comment type="caution">
    <text evidence="2">The sequence shown here is derived from an EMBL/GenBank/DDBJ whole genome shotgun (WGS) entry which is preliminary data.</text>
</comment>
<dbReference type="Gene3D" id="2.30.30.240">
    <property type="entry name" value="PRC-barrel domain"/>
    <property type="match status" value="1"/>
</dbReference>
<accession>A0AAE3KMB3</accession>
<dbReference type="AlphaFoldDB" id="A0AAE3KMB3"/>